<dbReference type="Gene3D" id="1.20.1720.10">
    <property type="entry name" value="Multidrug resistance protein D"/>
    <property type="match status" value="1"/>
</dbReference>
<dbReference type="AlphaFoldDB" id="A0A8H3HUS4"/>
<proteinExistence type="predicted"/>
<dbReference type="InterPro" id="IPR036259">
    <property type="entry name" value="MFS_trans_sf"/>
</dbReference>
<gene>
    <name evidence="2" type="ORF">RDB_LOCUS68198</name>
</gene>
<accession>A0A8H3HUS4</accession>
<evidence type="ECO:0000313" key="2">
    <source>
        <dbReference type="EMBL" id="CAE7135367.1"/>
    </source>
</evidence>
<keyword evidence="1" id="KW-1133">Transmembrane helix</keyword>
<protein>
    <submittedName>
        <fullName evidence="2">Uncharacterized protein</fullName>
    </submittedName>
</protein>
<sequence length="182" mass="19857">MKDRICKSGRSIQSVSRKYPIYGDTASTDRSDAIERPESMIKVKADGFISTQENNSKFPQPGVESAAPTTVDDNRFKNNLGAVDQVVAWRRDAQRDKRTNQATSSGTEQNVQVTFAGSAPSGIEGQLIKDFNLSTIVAILTISLFVVGYCVGPLLWGPLVSENYGHGLTFLISALLSIRPFK</sequence>
<evidence type="ECO:0000313" key="3">
    <source>
        <dbReference type="Proteomes" id="UP000663827"/>
    </source>
</evidence>
<name>A0A8H3HUS4_9AGAM</name>
<dbReference type="EMBL" id="CAJNJQ010001363">
    <property type="protein sequence ID" value="CAE7135367.1"/>
    <property type="molecule type" value="Genomic_DNA"/>
</dbReference>
<reference evidence="2" key="1">
    <citation type="submission" date="2021-01" db="EMBL/GenBank/DDBJ databases">
        <authorList>
            <person name="Kaushik A."/>
        </authorList>
    </citation>
    <scope>NUCLEOTIDE SEQUENCE</scope>
    <source>
        <strain evidence="2">AG5</strain>
    </source>
</reference>
<comment type="caution">
    <text evidence="2">The sequence shown here is derived from an EMBL/GenBank/DDBJ whole genome shotgun (WGS) entry which is preliminary data.</text>
</comment>
<dbReference type="SUPFAM" id="SSF103473">
    <property type="entry name" value="MFS general substrate transporter"/>
    <property type="match status" value="1"/>
</dbReference>
<evidence type="ECO:0000256" key="1">
    <source>
        <dbReference type="SAM" id="Phobius"/>
    </source>
</evidence>
<keyword evidence="1" id="KW-0472">Membrane</keyword>
<organism evidence="2 3">
    <name type="scientific">Rhizoctonia solani</name>
    <dbReference type="NCBI Taxonomy" id="456999"/>
    <lineage>
        <taxon>Eukaryota</taxon>
        <taxon>Fungi</taxon>
        <taxon>Dikarya</taxon>
        <taxon>Basidiomycota</taxon>
        <taxon>Agaricomycotina</taxon>
        <taxon>Agaricomycetes</taxon>
        <taxon>Cantharellales</taxon>
        <taxon>Ceratobasidiaceae</taxon>
        <taxon>Rhizoctonia</taxon>
    </lineage>
</organism>
<feature type="transmembrane region" description="Helical" evidence="1">
    <location>
        <begin position="136"/>
        <end position="157"/>
    </location>
</feature>
<dbReference type="Proteomes" id="UP000663827">
    <property type="component" value="Unassembled WGS sequence"/>
</dbReference>
<keyword evidence="1" id="KW-0812">Transmembrane</keyword>